<dbReference type="GO" id="GO:0004787">
    <property type="term" value="F:thiamine diphosphate phosphatase activity"/>
    <property type="evidence" value="ECO:0007669"/>
    <property type="project" value="InterPro"/>
</dbReference>
<organism evidence="6 7">
    <name type="scientific">Thauera propionica</name>
    <dbReference type="NCBI Taxonomy" id="2019431"/>
    <lineage>
        <taxon>Bacteria</taxon>
        <taxon>Pseudomonadati</taxon>
        <taxon>Pseudomonadota</taxon>
        <taxon>Betaproteobacteria</taxon>
        <taxon>Rhodocyclales</taxon>
        <taxon>Zoogloeaceae</taxon>
        <taxon>Thauera</taxon>
    </lineage>
</organism>
<dbReference type="Gene3D" id="3.90.79.10">
    <property type="entry name" value="Nucleoside Triphosphate Pyrophosphohydrolase"/>
    <property type="match status" value="1"/>
</dbReference>
<name>A0A235EUR3_9RHOO</name>
<dbReference type="PROSITE" id="PS51462">
    <property type="entry name" value="NUDIX"/>
    <property type="match status" value="1"/>
</dbReference>
<dbReference type="InterPro" id="IPR033713">
    <property type="entry name" value="NudJ"/>
</dbReference>
<dbReference type="AlphaFoldDB" id="A0A235EUR3"/>
<dbReference type="PANTHER" id="PTHR43736">
    <property type="entry name" value="ADP-RIBOSE PYROPHOSPHATASE"/>
    <property type="match status" value="1"/>
</dbReference>
<dbReference type="OrthoDB" id="8594221at2"/>
<dbReference type="PANTHER" id="PTHR43736:SF1">
    <property type="entry name" value="DIHYDRONEOPTERIN TRIPHOSPHATE DIPHOSPHATASE"/>
    <property type="match status" value="1"/>
</dbReference>
<evidence type="ECO:0000313" key="7">
    <source>
        <dbReference type="Proteomes" id="UP000215181"/>
    </source>
</evidence>
<keyword evidence="4 6" id="KW-0378">Hydrolase</keyword>
<dbReference type="InterPro" id="IPR015797">
    <property type="entry name" value="NUDIX_hydrolase-like_dom_sf"/>
</dbReference>
<evidence type="ECO:0000256" key="3">
    <source>
        <dbReference type="ARBA" id="ARBA00015552"/>
    </source>
</evidence>
<evidence type="ECO:0000256" key="2">
    <source>
        <dbReference type="ARBA" id="ARBA00011245"/>
    </source>
</evidence>
<comment type="cofactor">
    <cofactor evidence="4">
        <name>Mg(2+)</name>
        <dbReference type="ChEBI" id="CHEBI:18420"/>
    </cofactor>
</comment>
<proteinExistence type="inferred from homology"/>
<dbReference type="InterPro" id="IPR000086">
    <property type="entry name" value="NUDIX_hydrolase_dom"/>
</dbReference>
<feature type="domain" description="Nudix hydrolase" evidence="5">
    <location>
        <begin position="5"/>
        <end position="134"/>
    </location>
</feature>
<comment type="caution">
    <text evidence="6">The sequence shown here is derived from an EMBL/GenBank/DDBJ whole genome shotgun (WGS) entry which is preliminary data.</text>
</comment>
<dbReference type="SUPFAM" id="SSF55811">
    <property type="entry name" value="Nudix"/>
    <property type="match status" value="1"/>
</dbReference>
<accession>A0A235EUR3</accession>
<evidence type="ECO:0000313" key="6">
    <source>
        <dbReference type="EMBL" id="OYD52788.1"/>
    </source>
</evidence>
<evidence type="ECO:0000259" key="5">
    <source>
        <dbReference type="PROSITE" id="PS51462"/>
    </source>
</evidence>
<dbReference type="GO" id="GO:0017111">
    <property type="term" value="F:ribonucleoside triphosphate phosphatase activity"/>
    <property type="evidence" value="ECO:0007669"/>
    <property type="project" value="InterPro"/>
</dbReference>
<comment type="subunit">
    <text evidence="2 4">Monomer.</text>
</comment>
<dbReference type="Proteomes" id="UP000215181">
    <property type="component" value="Unassembled WGS sequence"/>
</dbReference>
<comment type="similarity">
    <text evidence="1 4">Belongs to the Nudix hydrolase family. NudJ subfamily.</text>
</comment>
<protein>
    <recommendedName>
        <fullName evidence="3 4">Phosphatase NudJ</fullName>
        <ecNumber evidence="4">3.6.1.-</ecNumber>
    </recommendedName>
</protein>
<dbReference type="GO" id="GO:0017110">
    <property type="term" value="F:nucleoside diphosphate phosphatase activity"/>
    <property type="evidence" value="ECO:0007669"/>
    <property type="project" value="InterPro"/>
</dbReference>
<keyword evidence="4" id="KW-0460">Magnesium</keyword>
<dbReference type="CDD" id="cd03675">
    <property type="entry name" value="NUDIX_Hydrolase"/>
    <property type="match status" value="1"/>
</dbReference>
<evidence type="ECO:0000256" key="4">
    <source>
        <dbReference type="RuleBase" id="RU364043"/>
    </source>
</evidence>
<gene>
    <name evidence="4" type="primary">nudJ</name>
    <name evidence="6" type="ORF">CGK74_15655</name>
</gene>
<dbReference type="Pfam" id="PF00293">
    <property type="entry name" value="NUDIX"/>
    <property type="match status" value="1"/>
</dbReference>
<dbReference type="EC" id="3.6.1.-" evidence="4"/>
<keyword evidence="7" id="KW-1185">Reference proteome</keyword>
<reference evidence="6 7" key="1">
    <citation type="submission" date="2017-07" db="EMBL/GenBank/DDBJ databases">
        <title>Thauera sp. KNDSS-Mac4 genome sequence and assembly.</title>
        <authorList>
            <person name="Mayilraj S."/>
        </authorList>
    </citation>
    <scope>NUCLEOTIDE SEQUENCE [LARGE SCALE GENOMIC DNA]</scope>
    <source>
        <strain evidence="6 7">KNDSS-Mac4</strain>
    </source>
</reference>
<sequence length="150" mass="17147">MSDREWKPNVTVAAVIERDGRFLLVEEHTPEGLRFNQPAGHLEPGESLLEAAAREALEETAQRFVPEYLVGIYQWTRPQGDITYLRFAYGGRIEGDEPGRKLDDGIVRAVWMTIDEVRATAGRHRSPLILQCIEDWLAGQRHPLSLVRHY</sequence>
<evidence type="ECO:0000256" key="1">
    <source>
        <dbReference type="ARBA" id="ARBA00007608"/>
    </source>
</evidence>
<dbReference type="RefSeq" id="WP_094269364.1">
    <property type="nucleotide sequence ID" value="NZ_JAQVFK010000032.1"/>
</dbReference>
<dbReference type="EMBL" id="NOIH01000026">
    <property type="protein sequence ID" value="OYD52788.1"/>
    <property type="molecule type" value="Genomic_DNA"/>
</dbReference>